<feature type="domain" description="Polysaccharide biosynthesis protein CapD-like" evidence="2">
    <location>
        <begin position="11"/>
        <end position="282"/>
    </location>
</feature>
<evidence type="ECO:0000259" key="2">
    <source>
        <dbReference type="Pfam" id="PF02719"/>
    </source>
</evidence>
<dbReference type="PANTHER" id="PTHR43318:SF2">
    <property type="entry name" value="UDP-N-ACETYLGLUCOSAMINE 4,6-DEHYDRATASE (INVERTING)"/>
    <property type="match status" value="1"/>
</dbReference>
<dbReference type="CDD" id="cd05237">
    <property type="entry name" value="UDP_invert_4-6DH_SDR_e"/>
    <property type="match status" value="1"/>
</dbReference>
<dbReference type="InterPro" id="IPR051203">
    <property type="entry name" value="Polysaccharide_Synthase-Rel"/>
</dbReference>
<dbReference type="Gene3D" id="3.40.50.720">
    <property type="entry name" value="NAD(P)-binding Rossmann-like Domain"/>
    <property type="match status" value="1"/>
</dbReference>
<protein>
    <submittedName>
        <fullName evidence="3">UDP-N-acetylglucosamine 4,6-dehydratase (Inverting)</fullName>
    </submittedName>
</protein>
<proteinExistence type="inferred from homology"/>
<reference evidence="3 4" key="1">
    <citation type="journal article" date="2016" name="Nat. Commun.">
        <title>Thousands of microbial genomes shed light on interconnected biogeochemical processes in an aquifer system.</title>
        <authorList>
            <person name="Anantharaman K."/>
            <person name="Brown C.T."/>
            <person name="Hug L.A."/>
            <person name="Sharon I."/>
            <person name="Castelle C.J."/>
            <person name="Probst A.J."/>
            <person name="Thomas B.C."/>
            <person name="Singh A."/>
            <person name="Wilkins M.J."/>
            <person name="Karaoz U."/>
            <person name="Brodie E.L."/>
            <person name="Williams K.H."/>
            <person name="Hubbard S.S."/>
            <person name="Banfield J.F."/>
        </authorList>
    </citation>
    <scope>NUCLEOTIDE SEQUENCE [LARGE SCALE GENOMIC DNA]</scope>
</reference>
<dbReference type="Pfam" id="PF02719">
    <property type="entry name" value="Polysacc_synt_2"/>
    <property type="match status" value="1"/>
</dbReference>
<evidence type="ECO:0000313" key="3">
    <source>
        <dbReference type="EMBL" id="OGH78534.1"/>
    </source>
</evidence>
<organism evidence="3 4">
    <name type="scientific">Candidatus Magasanikbacteria bacterium RIFCSPLOWO2_01_FULL_40_15</name>
    <dbReference type="NCBI Taxonomy" id="1798686"/>
    <lineage>
        <taxon>Bacteria</taxon>
        <taxon>Candidatus Magasanikiibacteriota</taxon>
    </lineage>
</organism>
<name>A0A1F6N3T4_9BACT</name>
<dbReference type="SUPFAM" id="SSF51735">
    <property type="entry name" value="NAD(P)-binding Rossmann-fold domains"/>
    <property type="match status" value="1"/>
</dbReference>
<dbReference type="InterPro" id="IPR003869">
    <property type="entry name" value="Polysac_CapD-like"/>
</dbReference>
<dbReference type="PANTHER" id="PTHR43318">
    <property type="entry name" value="UDP-N-ACETYLGLUCOSAMINE 4,6-DEHYDRATASE"/>
    <property type="match status" value="1"/>
</dbReference>
<dbReference type="InterPro" id="IPR036291">
    <property type="entry name" value="NAD(P)-bd_dom_sf"/>
</dbReference>
<dbReference type="InterPro" id="IPR020025">
    <property type="entry name" value="PseB"/>
</dbReference>
<dbReference type="AlphaFoldDB" id="A0A1F6N3T4"/>
<evidence type="ECO:0000313" key="4">
    <source>
        <dbReference type="Proteomes" id="UP000177040"/>
    </source>
</evidence>
<accession>A0A1F6N3T4</accession>
<evidence type="ECO:0000256" key="1">
    <source>
        <dbReference type="ARBA" id="ARBA00007430"/>
    </source>
</evidence>
<dbReference type="Proteomes" id="UP000177040">
    <property type="component" value="Unassembled WGS sequence"/>
</dbReference>
<comment type="similarity">
    <text evidence="1">Belongs to the polysaccharide synthase family.</text>
</comment>
<dbReference type="NCBIfam" id="TIGR03589">
    <property type="entry name" value="PseB"/>
    <property type="match status" value="1"/>
</dbReference>
<comment type="caution">
    <text evidence="3">The sequence shown here is derived from an EMBL/GenBank/DDBJ whole genome shotgun (WGS) entry which is preliminary data.</text>
</comment>
<dbReference type="EMBL" id="MFQH01000007">
    <property type="protein sequence ID" value="OGH78534.1"/>
    <property type="molecule type" value="Genomic_DNA"/>
</dbReference>
<gene>
    <name evidence="3" type="ORF">A2983_01145</name>
</gene>
<sequence>MAYEFLAGKSVLVTGGTGSFGQKFIRKLLSETKTRRIIVFSRDELKQSKMQVEISDPEGRLRFFLGDVRDAERLQRAFFGVNLIVHAAALKQVPMLEYNPFEAIKTNIIGTKNVIDAAIDNGVKQVVLVSTDKAANPANLYGATKLCAEKLMVSSNAYSGGATKLSVVRYGNVFGSRGSIVDVIKQQKLSGEVTITHEDMTRFWITLDQGVELVLMTLEKMVGGEIFIPQIPSMRLEDFIKAIAPECTLKTIGIRPGEKLHETLITPEEARNTRQFGRDYVILPDNKDWHGHENYKDYPSVSSGFTFSSNTNTQWVTHEELQALINSV</sequence>